<dbReference type="InterPro" id="IPR001387">
    <property type="entry name" value="Cro/C1-type_HTH"/>
</dbReference>
<dbReference type="EMBL" id="CP108222">
    <property type="protein sequence ID" value="WTT17914.1"/>
    <property type="molecule type" value="Genomic_DNA"/>
</dbReference>
<evidence type="ECO:0000259" key="1">
    <source>
        <dbReference type="PROSITE" id="PS50943"/>
    </source>
</evidence>
<dbReference type="CDD" id="cd00093">
    <property type="entry name" value="HTH_XRE"/>
    <property type="match status" value="1"/>
</dbReference>
<proteinExistence type="predicted"/>
<dbReference type="GO" id="GO:0003677">
    <property type="term" value="F:DNA binding"/>
    <property type="evidence" value="ECO:0007669"/>
    <property type="project" value="InterPro"/>
</dbReference>
<evidence type="ECO:0000313" key="2">
    <source>
        <dbReference type="EMBL" id="WTT17914.1"/>
    </source>
</evidence>
<dbReference type="PROSITE" id="PS50943">
    <property type="entry name" value="HTH_CROC1"/>
    <property type="match status" value="1"/>
</dbReference>
<dbReference type="Gene3D" id="1.10.260.40">
    <property type="entry name" value="lambda repressor-like DNA-binding domains"/>
    <property type="match status" value="1"/>
</dbReference>
<dbReference type="Pfam" id="PF19054">
    <property type="entry name" value="DUF5753"/>
    <property type="match status" value="1"/>
</dbReference>
<dbReference type="Pfam" id="PF01381">
    <property type="entry name" value="HTH_3"/>
    <property type="match status" value="1"/>
</dbReference>
<dbReference type="InterPro" id="IPR010982">
    <property type="entry name" value="Lambda_DNA-bd_dom_sf"/>
</dbReference>
<organism evidence="2">
    <name type="scientific">Streptomyces sp. NBC_00093</name>
    <dbReference type="NCBI Taxonomy" id="2975649"/>
    <lineage>
        <taxon>Bacteria</taxon>
        <taxon>Bacillati</taxon>
        <taxon>Actinomycetota</taxon>
        <taxon>Actinomycetes</taxon>
        <taxon>Kitasatosporales</taxon>
        <taxon>Streptomycetaceae</taxon>
        <taxon>Streptomyces</taxon>
    </lineage>
</organism>
<dbReference type="SMART" id="SM00530">
    <property type="entry name" value="HTH_XRE"/>
    <property type="match status" value="1"/>
</dbReference>
<sequence length="281" mass="30771">MASSENRTEAGGTARMVAALAKALREQAGLTQEELGKLIGYTASAISAMETCAQPASDKMLVKLEEVLGNGLGVFEKARKWMLMEKYPVRFRGAAALERGAVTISSYATFVIDGIFQTEPYAQALIRGGFPAVSDQKREELVEARLARRALFDRDSAPMIELILEEGVLRRPFGSWDIMRDQMRSLAEDAQRENVCLQVLPTDRGLRGSHAGDRGPMKLLVTEDHDHVVYMEIEDQGILISEPPEVAQLAHRYAKIRSQALSPDDSLGLIEQLAGSAGGEP</sequence>
<protein>
    <submittedName>
        <fullName evidence="2">Helix-turn-helix transcriptional regulator</fullName>
    </submittedName>
</protein>
<accession>A0AAU2A0N6</accession>
<dbReference type="SUPFAM" id="SSF47413">
    <property type="entry name" value="lambda repressor-like DNA-binding domains"/>
    <property type="match status" value="1"/>
</dbReference>
<feature type="domain" description="HTH cro/C1-type" evidence="1">
    <location>
        <begin position="22"/>
        <end position="75"/>
    </location>
</feature>
<dbReference type="AlphaFoldDB" id="A0AAU2A0N6"/>
<dbReference type="InterPro" id="IPR043917">
    <property type="entry name" value="DUF5753"/>
</dbReference>
<reference evidence="2" key="1">
    <citation type="submission" date="2022-10" db="EMBL/GenBank/DDBJ databases">
        <title>The complete genomes of actinobacterial strains from the NBC collection.</title>
        <authorList>
            <person name="Joergensen T.S."/>
            <person name="Alvarez Arevalo M."/>
            <person name="Sterndorff E.B."/>
            <person name="Faurdal D."/>
            <person name="Vuksanovic O."/>
            <person name="Mourched A.-S."/>
            <person name="Charusanti P."/>
            <person name="Shaw S."/>
            <person name="Blin K."/>
            <person name="Weber T."/>
        </authorList>
    </citation>
    <scope>NUCLEOTIDE SEQUENCE</scope>
    <source>
        <strain evidence="2">NBC_00093</strain>
    </source>
</reference>
<name>A0AAU2A0N6_9ACTN</name>
<gene>
    <name evidence="2" type="ORF">OHA22_21380</name>
</gene>